<dbReference type="OrthoDB" id="4153705at2"/>
<protein>
    <submittedName>
        <fullName evidence="2">SnoaL-like protein</fullName>
    </submittedName>
</protein>
<organism evidence="2 3">
    <name type="scientific">Kitasatospora viridis</name>
    <dbReference type="NCBI Taxonomy" id="281105"/>
    <lineage>
        <taxon>Bacteria</taxon>
        <taxon>Bacillati</taxon>
        <taxon>Actinomycetota</taxon>
        <taxon>Actinomycetes</taxon>
        <taxon>Kitasatosporales</taxon>
        <taxon>Streptomycetaceae</taxon>
        <taxon>Kitasatospora</taxon>
    </lineage>
</organism>
<dbReference type="InterPro" id="IPR032710">
    <property type="entry name" value="NTF2-like_dom_sf"/>
</dbReference>
<evidence type="ECO:0000313" key="3">
    <source>
        <dbReference type="Proteomes" id="UP000317940"/>
    </source>
</evidence>
<comment type="caution">
    <text evidence="2">The sequence shown here is derived from an EMBL/GenBank/DDBJ whole genome shotgun (WGS) entry which is preliminary data.</text>
</comment>
<name>A0A561UDC6_9ACTN</name>
<dbReference type="Proteomes" id="UP000317940">
    <property type="component" value="Unassembled WGS sequence"/>
</dbReference>
<dbReference type="Gene3D" id="3.10.450.50">
    <property type="match status" value="1"/>
</dbReference>
<dbReference type="Pfam" id="PF12680">
    <property type="entry name" value="SnoaL_2"/>
    <property type="match status" value="1"/>
</dbReference>
<dbReference type="EMBL" id="VIWT01000001">
    <property type="protein sequence ID" value="TWF97361.1"/>
    <property type="molecule type" value="Genomic_DNA"/>
</dbReference>
<keyword evidence="3" id="KW-1185">Reference proteome</keyword>
<evidence type="ECO:0000313" key="2">
    <source>
        <dbReference type="EMBL" id="TWF97361.1"/>
    </source>
</evidence>
<reference evidence="2 3" key="1">
    <citation type="submission" date="2019-06" db="EMBL/GenBank/DDBJ databases">
        <title>Sequencing the genomes of 1000 actinobacteria strains.</title>
        <authorList>
            <person name="Klenk H.-P."/>
        </authorList>
    </citation>
    <scope>NUCLEOTIDE SEQUENCE [LARGE SCALE GENOMIC DNA]</scope>
    <source>
        <strain evidence="2 3">DSM 44826</strain>
    </source>
</reference>
<gene>
    <name evidence="2" type="ORF">FHX73_111141</name>
</gene>
<sequence length="137" mass="15290">MDNQDGRTWATELFDLWTALWNGDLALSEQIMAPEFTLRYAQPGTEVFDTIRTPQQFADLIAAFRKARPGLRFAPEGPTAVDLQPGDGGWTGLVTSPYLASFDGGERESRSGTDMLRVADGKIVEVWSVSNERTYYH</sequence>
<evidence type="ECO:0000259" key="1">
    <source>
        <dbReference type="Pfam" id="PF12680"/>
    </source>
</evidence>
<dbReference type="SUPFAM" id="SSF54427">
    <property type="entry name" value="NTF2-like"/>
    <property type="match status" value="1"/>
</dbReference>
<feature type="domain" description="SnoaL-like" evidence="1">
    <location>
        <begin position="17"/>
        <end position="126"/>
    </location>
</feature>
<proteinExistence type="predicted"/>
<dbReference type="InterPro" id="IPR037401">
    <property type="entry name" value="SnoaL-like"/>
</dbReference>
<dbReference type="AlphaFoldDB" id="A0A561UDC6"/>
<dbReference type="RefSeq" id="WP_145903794.1">
    <property type="nucleotide sequence ID" value="NZ_BAAAMZ010000008.1"/>
</dbReference>
<accession>A0A561UDC6</accession>